<feature type="compositionally biased region" description="Basic and acidic residues" evidence="1">
    <location>
        <begin position="199"/>
        <end position="213"/>
    </location>
</feature>
<reference evidence="2" key="1">
    <citation type="submission" date="2023-03" db="EMBL/GenBank/DDBJ databases">
        <authorList>
            <person name="Julca I."/>
        </authorList>
    </citation>
    <scope>NUCLEOTIDE SEQUENCE</scope>
</reference>
<proteinExistence type="predicted"/>
<feature type="compositionally biased region" description="Basic and acidic residues" evidence="1">
    <location>
        <begin position="15"/>
        <end position="30"/>
    </location>
</feature>
<feature type="region of interest" description="Disordered" evidence="1">
    <location>
        <begin position="1"/>
        <end position="31"/>
    </location>
</feature>
<dbReference type="Proteomes" id="UP001161247">
    <property type="component" value="Chromosome 8"/>
</dbReference>
<name>A0AAV1E7I1_OLDCO</name>
<evidence type="ECO:0000313" key="3">
    <source>
        <dbReference type="Proteomes" id="UP001161247"/>
    </source>
</evidence>
<dbReference type="AlphaFoldDB" id="A0AAV1E7I1"/>
<evidence type="ECO:0000313" key="2">
    <source>
        <dbReference type="EMBL" id="CAI9115558.1"/>
    </source>
</evidence>
<protein>
    <submittedName>
        <fullName evidence="2">OLC1v1016483C1</fullName>
    </submittedName>
</protein>
<feature type="region of interest" description="Disordered" evidence="1">
    <location>
        <begin position="197"/>
        <end position="222"/>
    </location>
</feature>
<accession>A0AAV1E7I1</accession>
<gene>
    <name evidence="2" type="ORF">OLC1_LOCUS22061</name>
</gene>
<dbReference type="EMBL" id="OX459125">
    <property type="protein sequence ID" value="CAI9115558.1"/>
    <property type="molecule type" value="Genomic_DNA"/>
</dbReference>
<feature type="region of interest" description="Disordered" evidence="1">
    <location>
        <begin position="163"/>
        <end position="184"/>
    </location>
</feature>
<feature type="compositionally biased region" description="Polar residues" evidence="1">
    <location>
        <begin position="1"/>
        <end position="10"/>
    </location>
</feature>
<feature type="region of interest" description="Disordered" evidence="1">
    <location>
        <begin position="252"/>
        <end position="279"/>
    </location>
</feature>
<keyword evidence="3" id="KW-1185">Reference proteome</keyword>
<organism evidence="2 3">
    <name type="scientific">Oldenlandia corymbosa var. corymbosa</name>
    <dbReference type="NCBI Taxonomy" id="529605"/>
    <lineage>
        <taxon>Eukaryota</taxon>
        <taxon>Viridiplantae</taxon>
        <taxon>Streptophyta</taxon>
        <taxon>Embryophyta</taxon>
        <taxon>Tracheophyta</taxon>
        <taxon>Spermatophyta</taxon>
        <taxon>Magnoliopsida</taxon>
        <taxon>eudicotyledons</taxon>
        <taxon>Gunneridae</taxon>
        <taxon>Pentapetalae</taxon>
        <taxon>asterids</taxon>
        <taxon>lamiids</taxon>
        <taxon>Gentianales</taxon>
        <taxon>Rubiaceae</taxon>
        <taxon>Rubioideae</taxon>
        <taxon>Spermacoceae</taxon>
        <taxon>Hedyotis-Oldenlandia complex</taxon>
        <taxon>Oldenlandia</taxon>
    </lineage>
</organism>
<evidence type="ECO:0000256" key="1">
    <source>
        <dbReference type="SAM" id="MobiDB-lite"/>
    </source>
</evidence>
<sequence>MQVGESSSRASVGVDEAKLGQDMEKNRDDEQLQAQAAKLTEILGLNPSRKLDWSRFDEKEKTVCWDSDLVKKLKKGGVPLDYIEPKEKDGVQIVMVMDTYYHRIWKHLNVNKVILLPTGLFVIRFKTLEERDEALLEPVNYLGANHVILKLWKVEREDDCRRKLKTPEPVKPKKDDQPKGKEVSEWRVVTKKGITSDKLTGDHVERQQQDGKTNKQQVPATIRGVSIKGGNSFTVLDVGGDEELGEEVESAPIMTKDAGELQEHGHARSDNPLDPSINP</sequence>
<feature type="compositionally biased region" description="Basic and acidic residues" evidence="1">
    <location>
        <begin position="257"/>
        <end position="271"/>
    </location>
</feature>